<gene>
    <name evidence="3" type="ORF">IAB75_03140</name>
</gene>
<accession>A0A940IHW0</accession>
<dbReference type="SUPFAM" id="SSF49785">
    <property type="entry name" value="Galactose-binding domain-like"/>
    <property type="match status" value="1"/>
</dbReference>
<dbReference type="CDD" id="cd03143">
    <property type="entry name" value="A4_beta-galactosidase_middle_domain"/>
    <property type="match status" value="1"/>
</dbReference>
<reference evidence="3" key="2">
    <citation type="journal article" date="2021" name="PeerJ">
        <title>Extensive microbial diversity within the chicken gut microbiome revealed by metagenomics and culture.</title>
        <authorList>
            <person name="Gilroy R."/>
            <person name="Ravi A."/>
            <person name="Getino M."/>
            <person name="Pursley I."/>
            <person name="Horton D.L."/>
            <person name="Alikhan N.F."/>
            <person name="Baker D."/>
            <person name="Gharbi K."/>
            <person name="Hall N."/>
            <person name="Watson M."/>
            <person name="Adriaenssens E.M."/>
            <person name="Foster-Nyarko E."/>
            <person name="Jarju S."/>
            <person name="Secka A."/>
            <person name="Antonio M."/>
            <person name="Oren A."/>
            <person name="Chaudhuri R.R."/>
            <person name="La Ragione R."/>
            <person name="Hildebrand F."/>
            <person name="Pallen M.J."/>
        </authorList>
    </citation>
    <scope>NUCLEOTIDE SEQUENCE</scope>
    <source>
        <strain evidence="3">G3-8215</strain>
    </source>
</reference>
<dbReference type="AlphaFoldDB" id="A0A940IHW0"/>
<evidence type="ECO:0000313" key="4">
    <source>
        <dbReference type="Proteomes" id="UP000725002"/>
    </source>
</evidence>
<protein>
    <recommendedName>
        <fullName evidence="5">Glycosyl hydrolases family 2 sugar binding domain-containing protein</fullName>
    </recommendedName>
</protein>
<dbReference type="Gene3D" id="2.60.120.260">
    <property type="entry name" value="Galactose-binding domain-like"/>
    <property type="match status" value="1"/>
</dbReference>
<dbReference type="InterPro" id="IPR008979">
    <property type="entry name" value="Galactose-bd-like_sf"/>
</dbReference>
<organism evidence="3 4">
    <name type="scientific">Candidatus Cryptobacteroides avicola</name>
    <dbReference type="NCBI Taxonomy" id="2840757"/>
    <lineage>
        <taxon>Bacteria</taxon>
        <taxon>Pseudomonadati</taxon>
        <taxon>Bacteroidota</taxon>
        <taxon>Bacteroidia</taxon>
        <taxon>Bacteroidales</taxon>
        <taxon>Candidatus Cryptobacteroides</taxon>
    </lineage>
</organism>
<dbReference type="Proteomes" id="UP000725002">
    <property type="component" value="Unassembled WGS sequence"/>
</dbReference>
<proteinExistence type="predicted"/>
<evidence type="ECO:0000313" key="3">
    <source>
        <dbReference type="EMBL" id="MBO8483098.1"/>
    </source>
</evidence>
<keyword evidence="2" id="KW-0378">Hydrolase</keyword>
<dbReference type="NCBIfam" id="NF045579">
    <property type="entry name" value="rhamnoside_JR"/>
    <property type="match status" value="1"/>
</dbReference>
<dbReference type="EMBL" id="JADILV010000021">
    <property type="protein sequence ID" value="MBO8483098.1"/>
    <property type="molecule type" value="Genomic_DNA"/>
</dbReference>
<reference evidence="3" key="1">
    <citation type="submission" date="2020-10" db="EMBL/GenBank/DDBJ databases">
        <authorList>
            <person name="Gilroy R."/>
        </authorList>
    </citation>
    <scope>NUCLEOTIDE SEQUENCE</scope>
    <source>
        <strain evidence="3">G3-8215</strain>
    </source>
</reference>
<dbReference type="PANTHER" id="PTHR43817">
    <property type="entry name" value="GLYCOSYL HYDROLASE"/>
    <property type="match status" value="1"/>
</dbReference>
<evidence type="ECO:0000256" key="1">
    <source>
        <dbReference type="ARBA" id="ARBA00022729"/>
    </source>
</evidence>
<dbReference type="PANTHER" id="PTHR43817:SF1">
    <property type="entry name" value="HYDROLASE, FAMILY 43, PUTATIVE (AFU_ORTHOLOGUE AFUA_3G01660)-RELATED"/>
    <property type="match status" value="1"/>
</dbReference>
<name>A0A940IHW0_9BACT</name>
<dbReference type="GO" id="GO:0016787">
    <property type="term" value="F:hydrolase activity"/>
    <property type="evidence" value="ECO:0007669"/>
    <property type="project" value="UniProtKB-KW"/>
</dbReference>
<dbReference type="Pfam" id="PF17132">
    <property type="entry name" value="Glyco_hydro_106"/>
    <property type="match status" value="1"/>
</dbReference>
<sequence length="1091" mass="121224">MNLTAKTFSIAVLSTCCSLLQGQVPAIPSGEYHDKPFGESDIREFSDPSPVFYPETWFHYIGGNVSTEGITADLEAIAGAGFSGVQLFHGQFGGIWPGCEDQITCLSPMWDSAVKHTALECRRLGLRFTMQGCPGWAMAGGPWIKPENAMRHLVWSRTDLTPESGQAVLAIPQPSQEEWRDYRDIMVLAFPTPEGDTGKPLVPEKIDSNVPCDWESILSGTAKEPLHLAPSSQDAPYWIKVSFPENVVIRSVEFPCVQGMNHGWCYDPGVHVRAEAVLDDGSHKEILDTWLPQSNWQDDRPLTLSCMEVQGARTYLIKIANRHDMTFPSLLLSSAARKNNWESEAGWTLRGIERKGDGYIHSPETYIDENGILDLTDRFDGKVLDWKAPSGKWTVLRIGHVNTGMKNGPAPEEGTGWECDKLSTAGSDAQFDGYIGRLTAEGGPLADGLLNGLLFDSWECKTQTWTENMEAEFETRTDYPLRKWIPALFGYVIDSPETTFRFLCDWRNVIGDLMSENFYGNMRKHAGERGMSFSYETSAGDVFPADIMEYFKYADVPMCEFWQPRSENYVGSFNFKPIKPTASAARLYGKHRVAAESFTSFAHTWDEDFRMLKSVADKNMTEGVTHLVFHTCTHNPQVGFLPPGTSFSGAGIGTPFLRGQTWWKYMPDFTAYFARCSYMLERGRPVSDVLWYLGDETDAKPDQETGFPEGYKYDYCNPDVLLNRLSVEEGDIVTPEGLRYRVLWLPGEGRMRPETLEKILGLVRDGATIVGNAPNGIATLTGGKAAQRKFSKAVKSIWGDKLSSGIRTVGKGKVISGIEIGEALRLLGIEPDMSGTAGLGWLHRQTENADWYFITAPEGSDGFSGRLDFRSTGNAEIWDPVSGEITAAGCKAKGTGSEVELTLAKAGSCFIVFHKDEPQEKPADREESSAIHVGGRWTLEYPDGWGAPDSLCISELAPWKDLDVPAEAKHFSGTVRYTAVVNVDKQEDCRYILDLGKVDDIASVSVNGTFVRNIWCEPYKADITEALSDGQNVLCIEVTGTWFNRLVYDAAQKEQDRKTWVLKWPSPAEQLRESGLTGPVEIKVMTQSPIQ</sequence>
<comment type="caution">
    <text evidence="3">The sequence shown here is derived from an EMBL/GenBank/DDBJ whole genome shotgun (WGS) entry which is preliminary data.</text>
</comment>
<keyword evidence="1" id="KW-0732">Signal</keyword>
<evidence type="ECO:0000256" key="2">
    <source>
        <dbReference type="ARBA" id="ARBA00022801"/>
    </source>
</evidence>
<evidence type="ECO:0008006" key="5">
    <source>
        <dbReference type="Google" id="ProtNLM"/>
    </source>
</evidence>